<dbReference type="InterPro" id="IPR010982">
    <property type="entry name" value="Lambda_DNA-bd_dom_sf"/>
</dbReference>
<dbReference type="InterPro" id="IPR001387">
    <property type="entry name" value="Cro/C1-type_HTH"/>
</dbReference>
<feature type="domain" description="HTH cro/C1-type" evidence="1">
    <location>
        <begin position="7"/>
        <end position="31"/>
    </location>
</feature>
<protein>
    <submittedName>
        <fullName evidence="2">XRE family transcriptional regulator</fullName>
    </submittedName>
</protein>
<comment type="caution">
    <text evidence="2">The sequence shown here is derived from an EMBL/GenBank/DDBJ whole genome shotgun (WGS) entry which is preliminary data.</text>
</comment>
<dbReference type="GO" id="GO:0003677">
    <property type="term" value="F:DNA binding"/>
    <property type="evidence" value="ECO:0007669"/>
    <property type="project" value="InterPro"/>
</dbReference>
<sequence>MSDENIVKKVCRELEITQRELAERLGVAQNTPAQWATQTEPPEMAVKFMELMLKYKKTETQLNKFKKAFELIDEAKGGK</sequence>
<dbReference type="Gene3D" id="1.10.260.40">
    <property type="entry name" value="lambda repressor-like DNA-binding domains"/>
    <property type="match status" value="1"/>
</dbReference>
<gene>
    <name evidence="2" type="ORF">O6B92_06415</name>
</gene>
<proteinExistence type="predicted"/>
<dbReference type="AlphaFoldDB" id="A0A9Q4KSL7"/>
<dbReference type="SUPFAM" id="SSF47413">
    <property type="entry name" value="lambda repressor-like DNA-binding domains"/>
    <property type="match status" value="1"/>
</dbReference>
<reference evidence="2" key="1">
    <citation type="submission" date="2022-12" db="EMBL/GenBank/DDBJ databases">
        <title>Species Delineation and Comparative Genomics within the Campylobacter ureolyticus Complex.</title>
        <authorList>
            <person name="Maki J."/>
            <person name="Howard M."/>
            <person name="Connelly S."/>
            <person name="Hardy D.J."/>
            <person name="Cameron A."/>
        </authorList>
    </citation>
    <scope>NUCLEOTIDE SEQUENCE</scope>
    <source>
        <strain evidence="2">URMC_786</strain>
    </source>
</reference>
<name>A0A9Q4KSL7_9BACT</name>
<evidence type="ECO:0000259" key="1">
    <source>
        <dbReference type="PROSITE" id="PS50943"/>
    </source>
</evidence>
<organism evidence="2 3">
    <name type="scientific">Campylobacter ureolyticus</name>
    <dbReference type="NCBI Taxonomy" id="827"/>
    <lineage>
        <taxon>Bacteria</taxon>
        <taxon>Pseudomonadati</taxon>
        <taxon>Campylobacterota</taxon>
        <taxon>Epsilonproteobacteria</taxon>
        <taxon>Campylobacterales</taxon>
        <taxon>Campylobacteraceae</taxon>
        <taxon>Campylobacter</taxon>
    </lineage>
</organism>
<dbReference type="PROSITE" id="PS50943">
    <property type="entry name" value="HTH_CROC1"/>
    <property type="match status" value="1"/>
</dbReference>
<dbReference type="Proteomes" id="UP001075461">
    <property type="component" value="Unassembled WGS sequence"/>
</dbReference>
<evidence type="ECO:0000313" key="2">
    <source>
        <dbReference type="EMBL" id="MCZ6161968.1"/>
    </source>
</evidence>
<evidence type="ECO:0000313" key="3">
    <source>
        <dbReference type="Proteomes" id="UP001075461"/>
    </source>
</evidence>
<dbReference type="EMBL" id="JAPXGP010000004">
    <property type="protein sequence ID" value="MCZ6161968.1"/>
    <property type="molecule type" value="Genomic_DNA"/>
</dbReference>
<dbReference type="RefSeq" id="WP_269480280.1">
    <property type="nucleotide sequence ID" value="NZ_JAPXGP010000004.1"/>
</dbReference>
<accession>A0A9Q4KSL7</accession>